<gene>
    <name evidence="2" type="primary">rps16</name>
</gene>
<feature type="compositionally biased region" description="Polar residues" evidence="1">
    <location>
        <begin position="81"/>
        <end position="98"/>
    </location>
</feature>
<dbReference type="RefSeq" id="YP_010042491.1">
    <property type="nucleotide sequence ID" value="NC_054221.1"/>
</dbReference>
<dbReference type="GeneID" id="63649602"/>
<keyword evidence="2" id="KW-0934">Plastid</keyword>
<evidence type="ECO:0000256" key="1">
    <source>
        <dbReference type="SAM" id="MobiDB-lite"/>
    </source>
</evidence>
<dbReference type="EMBL" id="MW122835">
    <property type="protein sequence ID" value="QPB69721.1"/>
    <property type="molecule type" value="Genomic_DNA"/>
</dbReference>
<evidence type="ECO:0000313" key="2">
    <source>
        <dbReference type="EMBL" id="QPB69721.1"/>
    </source>
</evidence>
<dbReference type="AlphaFoldDB" id="A0A7S8BGX2"/>
<keyword evidence="2" id="KW-0689">Ribosomal protein</keyword>
<organism evidence="2">
    <name type="scientific">Thermopsis turkestanica</name>
    <dbReference type="NCBI Taxonomy" id="114324"/>
    <lineage>
        <taxon>Eukaryota</taxon>
        <taxon>Viridiplantae</taxon>
        <taxon>Streptophyta</taxon>
        <taxon>Embryophyta</taxon>
        <taxon>Tracheophyta</taxon>
        <taxon>Spermatophyta</taxon>
        <taxon>Magnoliopsida</taxon>
        <taxon>eudicotyledons</taxon>
        <taxon>Gunneridae</taxon>
        <taxon>Pentapetalae</taxon>
        <taxon>rosids</taxon>
        <taxon>fabids</taxon>
        <taxon>Fabales</taxon>
        <taxon>Fabaceae</taxon>
        <taxon>Papilionoideae</taxon>
        <taxon>50 kb inversion clade</taxon>
        <taxon>genistoids sensu lato</taxon>
        <taxon>core genistoids</taxon>
        <taxon>Sophoreae</taxon>
        <taxon>Thermopsis</taxon>
    </lineage>
</organism>
<name>A0A7S8BGX2_9FABA</name>
<protein>
    <submittedName>
        <fullName evidence="2">Ribosomal protein S16</fullName>
    </submittedName>
</protein>
<reference evidence="2" key="1">
    <citation type="submission" date="2020-10" db="EMBL/GenBank/DDBJ databases">
        <authorList>
            <person name="Yang T."/>
        </authorList>
    </citation>
    <scope>NUCLEOTIDE SEQUENCE</scope>
</reference>
<proteinExistence type="predicted"/>
<geneLocation type="chloroplast" evidence="2"/>
<feature type="region of interest" description="Disordered" evidence="1">
    <location>
        <begin position="81"/>
        <end position="101"/>
    </location>
</feature>
<keyword evidence="2" id="KW-0687">Ribonucleoprotein</keyword>
<dbReference type="GO" id="GO:0005840">
    <property type="term" value="C:ribosome"/>
    <property type="evidence" value="ECO:0007669"/>
    <property type="project" value="UniProtKB-KW"/>
</dbReference>
<sequence length="110" mass="12518">MIPADTLLIELVLTIPTNLTFFEPCSNWILLISLSKIYLRSCSNLLIFTNLRYLPLINESTRAPSCTIITIYIINTSPVPQTTSFSETDGTEQTMSSQEHPDFYILEKKK</sequence>
<accession>A0A7S8BGX2</accession>
<keyword evidence="2" id="KW-0150">Chloroplast</keyword>